<feature type="region of interest" description="Disordered" evidence="1">
    <location>
        <begin position="245"/>
        <end position="288"/>
    </location>
</feature>
<feature type="domain" description="Transposase IS204/IS1001/IS1096/IS1165 DDE" evidence="2">
    <location>
        <begin position="137"/>
        <end position="232"/>
    </location>
</feature>
<evidence type="ECO:0000313" key="3">
    <source>
        <dbReference type="EMBL" id="ABW28216.1"/>
    </source>
</evidence>
<dbReference type="eggNOG" id="COG3464">
    <property type="taxonomic scope" value="Bacteria"/>
</dbReference>
<sequence>MNSNHQITFHVSSTQVFACCPVCNQITHRVHSRYERTLRDLPCVDFCLTILLQVCKFFCRNEACKRCIFTERLPKVAVPWARKTIRFAEHLTSIGLALGGAAAARLSYQINYGSSRNTMLRSIAKLEPPPAPTPKILGVDDFAFQRGHHYGTILVDLEHHRTIALLPDRDAKTLVAWLEEHPGVEILSRDRSKTYKSAISEGAPNAIQVADRFHLLKNLQEVLEKVFHSNYPALKSVDAALLKSEVPEPHAPESNEKSKVPPDEQGPRSRAHRLNNYQQTHALKQQGY</sequence>
<feature type="compositionally biased region" description="Polar residues" evidence="1">
    <location>
        <begin position="275"/>
        <end position="288"/>
    </location>
</feature>
<feature type="compositionally biased region" description="Basic and acidic residues" evidence="1">
    <location>
        <begin position="245"/>
        <end position="267"/>
    </location>
</feature>
<dbReference type="Pfam" id="PF01610">
    <property type="entry name" value="DDE_Tnp_ISL3"/>
    <property type="match status" value="1"/>
</dbReference>
<protein>
    <submittedName>
        <fullName evidence="3">Transposase</fullName>
    </submittedName>
</protein>
<dbReference type="Proteomes" id="UP000000268">
    <property type="component" value="Chromosome"/>
</dbReference>
<dbReference type="EMBL" id="CP000828">
    <property type="protein sequence ID" value="ABW28216.1"/>
    <property type="molecule type" value="Genomic_DNA"/>
</dbReference>
<dbReference type="NCBIfam" id="NF033550">
    <property type="entry name" value="transpos_ISL3"/>
    <property type="match status" value="1"/>
</dbReference>
<dbReference type="InterPro" id="IPR047951">
    <property type="entry name" value="Transpos_ISL3"/>
</dbReference>
<dbReference type="HOGENOM" id="CLU_041900_6_0_3"/>
<organism evidence="3 4">
    <name type="scientific">Acaryochloris marina (strain MBIC 11017)</name>
    <dbReference type="NCBI Taxonomy" id="329726"/>
    <lineage>
        <taxon>Bacteria</taxon>
        <taxon>Bacillati</taxon>
        <taxon>Cyanobacteriota</taxon>
        <taxon>Cyanophyceae</taxon>
        <taxon>Acaryochloridales</taxon>
        <taxon>Acaryochloridaceae</taxon>
        <taxon>Acaryochloris</taxon>
    </lineage>
</organism>
<name>B0CFR2_ACAM1</name>
<dbReference type="AlphaFoldDB" id="B0CFR2"/>
<evidence type="ECO:0000259" key="2">
    <source>
        <dbReference type="Pfam" id="PF01610"/>
    </source>
</evidence>
<accession>B0CFR2</accession>
<dbReference type="STRING" id="329726.AM1_3220"/>
<dbReference type="InterPro" id="IPR002560">
    <property type="entry name" value="Transposase_DDE"/>
</dbReference>
<keyword evidence="4" id="KW-1185">Reference proteome</keyword>
<gene>
    <name evidence="3" type="ordered locus">AM1_3220</name>
</gene>
<reference evidence="3 4" key="1">
    <citation type="journal article" date="2008" name="Proc. Natl. Acad. Sci. U.S.A.">
        <title>Niche adaptation and genome expansion in the chlorophyll d-producing cyanobacterium Acaryochloris marina.</title>
        <authorList>
            <person name="Swingley W.D."/>
            <person name="Chen M."/>
            <person name="Cheung P.C."/>
            <person name="Conrad A.L."/>
            <person name="Dejesa L.C."/>
            <person name="Hao J."/>
            <person name="Honchak B.M."/>
            <person name="Karbach L.E."/>
            <person name="Kurdoglu A."/>
            <person name="Lahiri S."/>
            <person name="Mastrian S.D."/>
            <person name="Miyashita H."/>
            <person name="Page L."/>
            <person name="Ramakrishna P."/>
            <person name="Satoh S."/>
            <person name="Sattley W.M."/>
            <person name="Shimada Y."/>
            <person name="Taylor H.L."/>
            <person name="Tomo T."/>
            <person name="Tsuchiya T."/>
            <person name="Wang Z.T."/>
            <person name="Raymond J."/>
            <person name="Mimuro M."/>
            <person name="Blankenship R.E."/>
            <person name="Touchman J.W."/>
        </authorList>
    </citation>
    <scope>NUCLEOTIDE SEQUENCE [LARGE SCALE GENOMIC DNA]</scope>
    <source>
        <strain evidence="4">MBIC 11017</strain>
    </source>
</reference>
<evidence type="ECO:0000313" key="4">
    <source>
        <dbReference type="Proteomes" id="UP000000268"/>
    </source>
</evidence>
<dbReference type="PANTHER" id="PTHR33498:SF1">
    <property type="entry name" value="TRANSPOSASE FOR INSERTION SEQUENCE ELEMENT IS1557"/>
    <property type="match status" value="1"/>
</dbReference>
<dbReference type="KEGG" id="amr:AM1_3220"/>
<evidence type="ECO:0000256" key="1">
    <source>
        <dbReference type="SAM" id="MobiDB-lite"/>
    </source>
</evidence>
<dbReference type="PANTHER" id="PTHR33498">
    <property type="entry name" value="TRANSPOSASE FOR INSERTION SEQUENCE ELEMENT IS1557"/>
    <property type="match status" value="1"/>
</dbReference>
<proteinExistence type="predicted"/>